<dbReference type="Proteomes" id="UP000694863">
    <property type="component" value="Unplaced"/>
</dbReference>
<evidence type="ECO:0000313" key="1">
    <source>
        <dbReference type="Proteomes" id="UP000694863"/>
    </source>
</evidence>
<keyword evidence="1" id="KW-1185">Reference proteome</keyword>
<accession>A0AC55CZH5</accession>
<dbReference type="RefSeq" id="XP_045144891.1">
    <property type="nucleotide sequence ID" value="XM_045288956.1"/>
</dbReference>
<sequence length="117" mass="13519">MPGHRRAHRFHRHRRSFLSRSHRAELQFPVSRVERLLREGSYAQRLSSATPVFFAGVLEYLIANILEMASNEAHVNHRIRITPEHVESAMDNNPQLTRLVDVAMIVPETEKMAPAKK</sequence>
<proteinExistence type="predicted"/>
<organism evidence="1 2">
    <name type="scientific">Echinops telfairi</name>
    <name type="common">Lesser hedgehog tenrec</name>
    <dbReference type="NCBI Taxonomy" id="9371"/>
    <lineage>
        <taxon>Eukaryota</taxon>
        <taxon>Metazoa</taxon>
        <taxon>Chordata</taxon>
        <taxon>Craniata</taxon>
        <taxon>Vertebrata</taxon>
        <taxon>Euteleostomi</taxon>
        <taxon>Mammalia</taxon>
        <taxon>Eutheria</taxon>
        <taxon>Afrotheria</taxon>
        <taxon>Tenrecidae</taxon>
        <taxon>Tenrecinae</taxon>
        <taxon>Echinops</taxon>
    </lineage>
</organism>
<protein>
    <submittedName>
        <fullName evidence="2">Histone H2A-Bbd type 1-like</fullName>
    </submittedName>
</protein>
<gene>
    <name evidence="2" type="primary">LOC123521554</name>
</gene>
<evidence type="ECO:0000313" key="2">
    <source>
        <dbReference type="RefSeq" id="XP_045144891.1"/>
    </source>
</evidence>
<name>A0AC55CZH5_ECHTE</name>
<reference evidence="2" key="1">
    <citation type="submission" date="2025-08" db="UniProtKB">
        <authorList>
            <consortium name="RefSeq"/>
        </authorList>
    </citation>
    <scope>IDENTIFICATION</scope>
</reference>